<dbReference type="EMBL" id="WEGI01000018">
    <property type="protein sequence ID" value="MQY31291.1"/>
    <property type="molecule type" value="Genomic_DNA"/>
</dbReference>
<feature type="transmembrane region" description="Helical" evidence="6">
    <location>
        <begin position="192"/>
        <end position="211"/>
    </location>
</feature>
<dbReference type="InterPro" id="IPR036259">
    <property type="entry name" value="MFS_trans_sf"/>
</dbReference>
<sequence>MVVSNESAFRTAATADRLIARMERIPVSRFHARVVGPLAAGTFFDAFDIVSIGTVLAAISSTFHLGPGQAGMLVSAGFIGQGVGAIGFGLVADRLGRRGVFLTSLLVMGTFALISAFSWSTGSLAAIRLIQGFGLGVEAPAASAMLGEFVAGSQRGLVTVLYKLASPLGNLATSLASAVLLATVSHETAWRVLFAVGAVPVLIAALSWRVLPESPRALIRRGRLDEAERTIAAMERAARIEPGADSDAVPVSADAAPTRLGELVSRGYRGRSVTAWVLWFSVYFTLLGGTVWMPSLYVKLAHVSQSTASLASAGVNGVVIAMIVAVGLTVDRVGRRRWFLTGYLVSAIGAILAVLLAATGHLNSVPALLLTGGLMLAAVGGIDPLVYAYTAEIYPTRMRSWGVLSASAWRCLAVVIAPTVIGWILDAGGGAAAVFGLFLAVLIVGGAVTLRWGVETRQLPLEALSH</sequence>
<name>A0A7K0E064_9NOCA</name>
<dbReference type="InterPro" id="IPR005828">
    <property type="entry name" value="MFS_sugar_transport-like"/>
</dbReference>
<keyword evidence="4 6" id="KW-1133">Transmembrane helix</keyword>
<evidence type="ECO:0000313" key="8">
    <source>
        <dbReference type="EMBL" id="MQY31291.1"/>
    </source>
</evidence>
<dbReference type="Pfam" id="PF00083">
    <property type="entry name" value="Sugar_tr"/>
    <property type="match status" value="1"/>
</dbReference>
<evidence type="ECO:0000256" key="6">
    <source>
        <dbReference type="SAM" id="Phobius"/>
    </source>
</evidence>
<feature type="transmembrane region" description="Helical" evidence="6">
    <location>
        <begin position="276"/>
        <end position="298"/>
    </location>
</feature>
<accession>A0A7K0E064</accession>
<proteinExistence type="predicted"/>
<dbReference type="RefSeq" id="WP_153348546.1">
    <property type="nucleotide sequence ID" value="NZ_WEGI01000018.1"/>
</dbReference>
<evidence type="ECO:0000256" key="1">
    <source>
        <dbReference type="ARBA" id="ARBA00004651"/>
    </source>
</evidence>
<dbReference type="PANTHER" id="PTHR23511">
    <property type="entry name" value="SYNAPTIC VESICLE GLYCOPROTEIN 2"/>
    <property type="match status" value="1"/>
</dbReference>
<reference evidence="8 9" key="1">
    <citation type="submission" date="2019-10" db="EMBL/GenBank/DDBJ databases">
        <title>Nocardia macrotermitis sp. nov. and Nocardia aurantia sp. nov., isolated from the gut of fungus growing-termite Macrotermes natalensis.</title>
        <authorList>
            <person name="Benndorf R."/>
            <person name="Schwitalla J."/>
            <person name="Martin K."/>
            <person name="De Beer W."/>
            <person name="Kaster A.-K."/>
            <person name="Vollmers J."/>
            <person name="Poulsen M."/>
            <person name="Beemelmanns C."/>
        </authorList>
    </citation>
    <scope>NUCLEOTIDE SEQUENCE [LARGE SCALE GENOMIC DNA]</scope>
    <source>
        <strain evidence="8 9">RB56</strain>
    </source>
</reference>
<keyword evidence="2" id="KW-0813">Transport</keyword>
<evidence type="ECO:0000256" key="2">
    <source>
        <dbReference type="ARBA" id="ARBA00022448"/>
    </source>
</evidence>
<keyword evidence="3 6" id="KW-0812">Transmembrane</keyword>
<feature type="transmembrane region" description="Helical" evidence="6">
    <location>
        <begin position="99"/>
        <end position="119"/>
    </location>
</feature>
<dbReference type="GO" id="GO:0022857">
    <property type="term" value="F:transmembrane transporter activity"/>
    <property type="evidence" value="ECO:0007669"/>
    <property type="project" value="InterPro"/>
</dbReference>
<evidence type="ECO:0000256" key="3">
    <source>
        <dbReference type="ARBA" id="ARBA00022692"/>
    </source>
</evidence>
<feature type="transmembrane region" description="Helical" evidence="6">
    <location>
        <begin position="71"/>
        <end position="92"/>
    </location>
</feature>
<feature type="transmembrane region" description="Helical" evidence="6">
    <location>
        <begin position="431"/>
        <end position="450"/>
    </location>
</feature>
<dbReference type="PANTHER" id="PTHR23511:SF34">
    <property type="entry name" value="SYNAPTIC VESICLE GLYCOPROTEIN 2"/>
    <property type="match status" value="1"/>
</dbReference>
<evidence type="ECO:0000256" key="4">
    <source>
        <dbReference type="ARBA" id="ARBA00022989"/>
    </source>
</evidence>
<evidence type="ECO:0000313" key="9">
    <source>
        <dbReference type="Proteomes" id="UP000431401"/>
    </source>
</evidence>
<feature type="transmembrane region" description="Helical" evidence="6">
    <location>
        <begin position="401"/>
        <end position="425"/>
    </location>
</feature>
<dbReference type="PROSITE" id="PS50850">
    <property type="entry name" value="MFS"/>
    <property type="match status" value="1"/>
</dbReference>
<gene>
    <name evidence="8" type="primary">naiP_2</name>
    <name evidence="8" type="ORF">NRB56_69000</name>
</gene>
<organism evidence="8 9">
    <name type="scientific">Nocardia aurantia</name>
    <dbReference type="NCBI Taxonomy" id="2585199"/>
    <lineage>
        <taxon>Bacteria</taxon>
        <taxon>Bacillati</taxon>
        <taxon>Actinomycetota</taxon>
        <taxon>Actinomycetes</taxon>
        <taxon>Mycobacteriales</taxon>
        <taxon>Nocardiaceae</taxon>
        <taxon>Nocardia</taxon>
    </lineage>
</organism>
<dbReference type="InterPro" id="IPR020846">
    <property type="entry name" value="MFS_dom"/>
</dbReference>
<dbReference type="AlphaFoldDB" id="A0A7K0E064"/>
<evidence type="ECO:0000259" key="7">
    <source>
        <dbReference type="PROSITE" id="PS50850"/>
    </source>
</evidence>
<feature type="transmembrane region" description="Helical" evidence="6">
    <location>
        <begin position="368"/>
        <end position="389"/>
    </location>
</feature>
<keyword evidence="9" id="KW-1185">Reference proteome</keyword>
<protein>
    <submittedName>
        <fullName evidence="8">Putative niacin/nicotinamide transporter NaiP</fullName>
    </submittedName>
</protein>
<dbReference type="OrthoDB" id="9787026at2"/>
<dbReference type="InterPro" id="IPR005829">
    <property type="entry name" value="Sugar_transporter_CS"/>
</dbReference>
<feature type="transmembrane region" description="Helical" evidence="6">
    <location>
        <begin position="342"/>
        <end position="362"/>
    </location>
</feature>
<dbReference type="SUPFAM" id="SSF103473">
    <property type="entry name" value="MFS general substrate transporter"/>
    <property type="match status" value="1"/>
</dbReference>
<comment type="subcellular location">
    <subcellularLocation>
        <location evidence="1">Cell membrane</location>
        <topology evidence="1">Multi-pass membrane protein</topology>
    </subcellularLocation>
</comment>
<dbReference type="CDD" id="cd17316">
    <property type="entry name" value="MFS_SV2_like"/>
    <property type="match status" value="1"/>
</dbReference>
<dbReference type="GO" id="GO:0005886">
    <property type="term" value="C:plasma membrane"/>
    <property type="evidence" value="ECO:0007669"/>
    <property type="project" value="UniProtKB-SubCell"/>
</dbReference>
<keyword evidence="5 6" id="KW-0472">Membrane</keyword>
<feature type="transmembrane region" description="Helical" evidence="6">
    <location>
        <begin position="310"/>
        <end position="330"/>
    </location>
</feature>
<feature type="transmembrane region" description="Helical" evidence="6">
    <location>
        <begin position="34"/>
        <end position="59"/>
    </location>
</feature>
<feature type="domain" description="Major facilitator superfamily (MFS) profile" evidence="7">
    <location>
        <begin position="34"/>
        <end position="457"/>
    </location>
</feature>
<comment type="caution">
    <text evidence="8">The sequence shown here is derived from an EMBL/GenBank/DDBJ whole genome shotgun (WGS) entry which is preliminary data.</text>
</comment>
<evidence type="ECO:0000256" key="5">
    <source>
        <dbReference type="ARBA" id="ARBA00023136"/>
    </source>
</evidence>
<dbReference type="Proteomes" id="UP000431401">
    <property type="component" value="Unassembled WGS sequence"/>
</dbReference>
<dbReference type="PROSITE" id="PS00216">
    <property type="entry name" value="SUGAR_TRANSPORT_1"/>
    <property type="match status" value="1"/>
</dbReference>
<dbReference type="Gene3D" id="1.20.1250.20">
    <property type="entry name" value="MFS general substrate transporter like domains"/>
    <property type="match status" value="1"/>
</dbReference>